<evidence type="ECO:0000256" key="6">
    <source>
        <dbReference type="ARBA" id="ARBA00016741"/>
    </source>
</evidence>
<protein>
    <recommendedName>
        <fullName evidence="6">Mitochondrial-processing peptidase subunit alpha</fullName>
    </recommendedName>
    <alternativeName>
        <fullName evidence="11">Alpha-MPP</fullName>
    </alternativeName>
    <alternativeName>
        <fullName evidence="12">Inactive zinc metalloprotease alpha</fullName>
    </alternativeName>
</protein>
<feature type="domain" description="Peptidase M16 N-terminal" evidence="14">
    <location>
        <begin position="135"/>
        <end position="285"/>
    </location>
</feature>
<keyword evidence="7" id="KW-0999">Mitochondrion inner membrane</keyword>
<comment type="similarity">
    <text evidence="4 13">Belongs to the peptidase M16 family.</text>
</comment>
<evidence type="ECO:0000256" key="4">
    <source>
        <dbReference type="ARBA" id="ARBA00007261"/>
    </source>
</evidence>
<evidence type="ECO:0000256" key="13">
    <source>
        <dbReference type="RuleBase" id="RU004447"/>
    </source>
</evidence>
<comment type="subcellular location">
    <subcellularLocation>
        <location evidence="2">Mitochondrion inner membrane</location>
    </subcellularLocation>
    <subcellularLocation>
        <location evidence="3">Mitochondrion matrix</location>
    </subcellularLocation>
</comment>
<reference evidence="16" key="1">
    <citation type="submission" date="2021-12" db="EMBL/GenBank/DDBJ databases">
        <authorList>
            <person name="King R."/>
        </authorList>
    </citation>
    <scope>NUCLEOTIDE SEQUENCE</scope>
</reference>
<evidence type="ECO:0000256" key="5">
    <source>
        <dbReference type="ARBA" id="ARBA00011587"/>
    </source>
</evidence>
<evidence type="ECO:0000256" key="1">
    <source>
        <dbReference type="ARBA" id="ARBA00002123"/>
    </source>
</evidence>
<gene>
    <name evidence="16" type="ORF">BEMITA_LOCUS7211</name>
</gene>
<name>A0A9P0F3L7_BEMTA</name>
<feature type="domain" description="Peptidase M16 C-terminal" evidence="15">
    <location>
        <begin position="290"/>
        <end position="495"/>
    </location>
</feature>
<organism evidence="16 17">
    <name type="scientific">Bemisia tabaci</name>
    <name type="common">Sweetpotato whitefly</name>
    <name type="synonym">Aleurodes tabaci</name>
    <dbReference type="NCBI Taxonomy" id="7038"/>
    <lineage>
        <taxon>Eukaryota</taxon>
        <taxon>Metazoa</taxon>
        <taxon>Ecdysozoa</taxon>
        <taxon>Arthropoda</taxon>
        <taxon>Hexapoda</taxon>
        <taxon>Insecta</taxon>
        <taxon>Pterygota</taxon>
        <taxon>Neoptera</taxon>
        <taxon>Paraneoptera</taxon>
        <taxon>Hemiptera</taxon>
        <taxon>Sternorrhyncha</taxon>
        <taxon>Aleyrodoidea</taxon>
        <taxon>Aleyrodidae</taxon>
        <taxon>Aleyrodinae</taxon>
        <taxon>Bemisia</taxon>
    </lineage>
</organism>
<dbReference type="GO" id="GO:0004222">
    <property type="term" value="F:metalloendopeptidase activity"/>
    <property type="evidence" value="ECO:0007669"/>
    <property type="project" value="InterPro"/>
</dbReference>
<evidence type="ECO:0000259" key="15">
    <source>
        <dbReference type="Pfam" id="PF05193"/>
    </source>
</evidence>
<dbReference type="SUPFAM" id="SSF63411">
    <property type="entry name" value="LuxS/MPP-like metallohydrolase"/>
    <property type="match status" value="2"/>
</dbReference>
<dbReference type="InterPro" id="IPR007863">
    <property type="entry name" value="Peptidase_M16_C"/>
</dbReference>
<keyword evidence="9" id="KW-0496">Mitochondrion</keyword>
<evidence type="ECO:0000256" key="11">
    <source>
        <dbReference type="ARBA" id="ARBA00030006"/>
    </source>
</evidence>
<evidence type="ECO:0000313" key="17">
    <source>
        <dbReference type="Proteomes" id="UP001152759"/>
    </source>
</evidence>
<dbReference type="GO" id="GO:0006627">
    <property type="term" value="P:protein processing involved in protein targeting to mitochondrion"/>
    <property type="evidence" value="ECO:0007669"/>
    <property type="project" value="TreeGrafter"/>
</dbReference>
<proteinExistence type="inferred from homology"/>
<evidence type="ECO:0000259" key="14">
    <source>
        <dbReference type="Pfam" id="PF00675"/>
    </source>
</evidence>
<evidence type="ECO:0000313" key="16">
    <source>
        <dbReference type="EMBL" id="CAH0388290.1"/>
    </source>
</evidence>
<evidence type="ECO:0000256" key="10">
    <source>
        <dbReference type="ARBA" id="ARBA00023136"/>
    </source>
</evidence>
<dbReference type="PANTHER" id="PTHR11851">
    <property type="entry name" value="METALLOPROTEASE"/>
    <property type="match status" value="1"/>
</dbReference>
<dbReference type="FunFam" id="3.30.830.10:FF:000010">
    <property type="entry name" value="Mitochondrial-processing peptidase alpha subunit, mitochondrial"/>
    <property type="match status" value="1"/>
</dbReference>
<dbReference type="GO" id="GO:0046872">
    <property type="term" value="F:metal ion binding"/>
    <property type="evidence" value="ECO:0007669"/>
    <property type="project" value="InterPro"/>
</dbReference>
<dbReference type="Gene3D" id="3.30.830.10">
    <property type="entry name" value="Metalloenzyme, LuxS/M16 peptidase-like"/>
    <property type="match status" value="2"/>
</dbReference>
<dbReference type="InterPro" id="IPR001431">
    <property type="entry name" value="Pept_M16_Zn_BS"/>
</dbReference>
<dbReference type="InterPro" id="IPR011249">
    <property type="entry name" value="Metalloenz_LuxS/M16"/>
</dbReference>
<evidence type="ECO:0000256" key="3">
    <source>
        <dbReference type="ARBA" id="ARBA00004305"/>
    </source>
</evidence>
<dbReference type="Proteomes" id="UP001152759">
    <property type="component" value="Chromosome 4"/>
</dbReference>
<dbReference type="EMBL" id="OU963865">
    <property type="protein sequence ID" value="CAH0388290.1"/>
    <property type="molecule type" value="Genomic_DNA"/>
</dbReference>
<evidence type="ECO:0000256" key="9">
    <source>
        <dbReference type="ARBA" id="ARBA00023128"/>
    </source>
</evidence>
<evidence type="ECO:0000256" key="12">
    <source>
        <dbReference type="ARBA" id="ARBA00032315"/>
    </source>
</evidence>
<comment type="function">
    <text evidence="1">Substrate recognition and binding subunit of the essential mitochondrial processing protease (MPP), which cleaves the mitochondrial sequence off newly imported precursors proteins.</text>
</comment>
<dbReference type="InterPro" id="IPR011765">
    <property type="entry name" value="Pept_M16_N"/>
</dbReference>
<feature type="non-terminal residue" evidence="16">
    <location>
        <position position="1"/>
    </location>
</feature>
<dbReference type="FunFam" id="3.30.830.10:FF:000014">
    <property type="entry name" value="Mitochondrial-processing peptidase alpha subunit, mitochondrial"/>
    <property type="match status" value="1"/>
</dbReference>
<dbReference type="Pfam" id="PF05193">
    <property type="entry name" value="Peptidase_M16_C"/>
    <property type="match status" value="1"/>
</dbReference>
<evidence type="ECO:0000256" key="7">
    <source>
        <dbReference type="ARBA" id="ARBA00022792"/>
    </source>
</evidence>
<evidence type="ECO:0000256" key="2">
    <source>
        <dbReference type="ARBA" id="ARBA00004273"/>
    </source>
</evidence>
<keyword evidence="10" id="KW-0472">Membrane</keyword>
<keyword evidence="17" id="KW-1185">Reference proteome</keyword>
<dbReference type="PROSITE" id="PS00143">
    <property type="entry name" value="INSULINASE"/>
    <property type="match status" value="1"/>
</dbReference>
<keyword evidence="8" id="KW-0809">Transit peptide</keyword>
<accession>A0A9P0F3L7</accession>
<dbReference type="GO" id="GO:0005759">
    <property type="term" value="C:mitochondrial matrix"/>
    <property type="evidence" value="ECO:0007669"/>
    <property type="project" value="UniProtKB-SubCell"/>
</dbReference>
<dbReference type="Pfam" id="PF00675">
    <property type="entry name" value="Peptidase_M16"/>
    <property type="match status" value="1"/>
</dbReference>
<comment type="subunit">
    <text evidence="5">Heterodimer of PMPCA (alpha) and PMPCB (beta) subunits, forming the mitochondrial processing protease (MPP) in which PMPCA is involved in substrate recognition and binding and PMPCB is the catalytic subunit.</text>
</comment>
<sequence length="591" mass="65699">NFVNIVVHGSIGSIHERNRLVQFSGRLLHHRFFKFCVNFSCYHEPSIVLEMAGKAFQLNRKGSVFFTKQLSKKQKPWKSFSTSVDDGSTVNQNLTCAFKQPPLSEPLPGLPKAIYASASDDERGTKITTLPNGLRVASENRFGQFCTVGVVIDSGSRYELPYPSGISHFLEKLAFNSTSQYADKDKILLTLEKHGGICDCQSSRDTFVYAASADRRGLDPVVQVLGEIILRPLISSEEISMTRQAISFELENLRTRPEQELLLMDMIHAAAYRNNTLGLPKICPESNIEKIDRSVLFTYIKNHYTPSRMVVAGVGVEHDALLESVNKYFVEEKPIWEEDKSLVIPGESYGVDQSIAQYTGGLVQEECEIPQFAGPSGLPELAHVMIGLEGCSHQDSDFVAICVLNMMMGGGGSFSAGGPGKGMYTRLYTNVLNRYHWMFNATAYNNSYSDTGLFCIHASAPPSYVRDIVKVLVEEMVTMGGSVQADELRRAKTQLQSMLLMNLEARPVVFEDIARQVLATGHRKRPEHYIEQIENITEVDIQRVAQRLLRAQPSVAARGNIATLPSLEAVQAGLQDANGRMPSSKRLSLFR</sequence>
<dbReference type="InterPro" id="IPR050361">
    <property type="entry name" value="MPP/UQCRC_Complex"/>
</dbReference>
<dbReference type="GO" id="GO:0005743">
    <property type="term" value="C:mitochondrial inner membrane"/>
    <property type="evidence" value="ECO:0007669"/>
    <property type="project" value="UniProtKB-SubCell"/>
</dbReference>
<dbReference type="PANTHER" id="PTHR11851:SF49">
    <property type="entry name" value="MITOCHONDRIAL-PROCESSING PEPTIDASE SUBUNIT ALPHA"/>
    <property type="match status" value="1"/>
</dbReference>
<dbReference type="AlphaFoldDB" id="A0A9P0F3L7"/>
<evidence type="ECO:0000256" key="8">
    <source>
        <dbReference type="ARBA" id="ARBA00022946"/>
    </source>
</evidence>